<evidence type="ECO:0000256" key="5">
    <source>
        <dbReference type="ARBA" id="ARBA00023136"/>
    </source>
</evidence>
<accession>A0A2K9AC75</accession>
<sequence length="215" mass="24065">MLNELTTNYWQEFLLMASAHALAVASPGPDFAIVMRQSLVFGRRFAILTSIGIGLAILVHVTYAVLGIGLLIRDTLWLFTSIKVAGAAYLLYIGWQAIRVQKAEIKDFKPVSRDTMTSTKAFRQGFITNVLNPKATLFFLSLFTTIVSAETPMAIQALYGIWMSVMTGAWFVFLSLMLTQQKVRQFFANFGHWIDRILGAFLIILAILLLFSTVN</sequence>
<evidence type="ECO:0000256" key="2">
    <source>
        <dbReference type="ARBA" id="ARBA00022475"/>
    </source>
</evidence>
<dbReference type="GO" id="GO:0005886">
    <property type="term" value="C:plasma membrane"/>
    <property type="evidence" value="ECO:0007669"/>
    <property type="project" value="UniProtKB-SubCell"/>
</dbReference>
<comment type="subcellular location">
    <subcellularLocation>
        <location evidence="1">Cell membrane</location>
        <topology evidence="1">Multi-pass membrane protein</topology>
    </subcellularLocation>
</comment>
<dbReference type="PIRSF" id="PIRSF006324">
    <property type="entry name" value="LeuE"/>
    <property type="match status" value="1"/>
</dbReference>
<dbReference type="EMBL" id="CP025120">
    <property type="protein sequence ID" value="AUD77976.1"/>
    <property type="molecule type" value="Genomic_DNA"/>
</dbReference>
<dbReference type="KEGG" id="kpd:CW740_01460"/>
<keyword evidence="3" id="KW-0812">Transmembrane</keyword>
<evidence type="ECO:0000256" key="1">
    <source>
        <dbReference type="ARBA" id="ARBA00004651"/>
    </source>
</evidence>
<dbReference type="OrthoDB" id="9804822at2"/>
<dbReference type="Proteomes" id="UP000232693">
    <property type="component" value="Chromosome"/>
</dbReference>
<keyword evidence="2" id="KW-1003">Cell membrane</keyword>
<protein>
    <submittedName>
        <fullName evidence="6">Lysine transporter LysE</fullName>
    </submittedName>
</protein>
<evidence type="ECO:0000256" key="3">
    <source>
        <dbReference type="ARBA" id="ARBA00022692"/>
    </source>
</evidence>
<name>A0A2K9AC75_9GAMM</name>
<dbReference type="PANTHER" id="PTHR30086">
    <property type="entry name" value="ARGININE EXPORTER PROTEIN ARGO"/>
    <property type="match status" value="1"/>
</dbReference>
<evidence type="ECO:0000256" key="4">
    <source>
        <dbReference type="ARBA" id="ARBA00022989"/>
    </source>
</evidence>
<gene>
    <name evidence="6" type="ORF">CW740_01460</name>
</gene>
<keyword evidence="4" id="KW-1133">Transmembrane helix</keyword>
<reference evidence="6 7" key="1">
    <citation type="submission" date="2017-12" db="EMBL/GenBank/DDBJ databases">
        <title>Kangiella profundi FT102 completed genome.</title>
        <authorList>
            <person name="Xu J."/>
            <person name="Wang J."/>
            <person name="Lu Y."/>
        </authorList>
    </citation>
    <scope>NUCLEOTIDE SEQUENCE [LARGE SCALE GENOMIC DNA]</scope>
    <source>
        <strain evidence="6 7">FT102</strain>
    </source>
</reference>
<dbReference type="InterPro" id="IPR001123">
    <property type="entry name" value="LeuE-type"/>
</dbReference>
<keyword evidence="7" id="KW-1185">Reference proteome</keyword>
<dbReference type="Pfam" id="PF01810">
    <property type="entry name" value="LysE"/>
    <property type="match status" value="1"/>
</dbReference>
<evidence type="ECO:0000313" key="6">
    <source>
        <dbReference type="EMBL" id="AUD77976.1"/>
    </source>
</evidence>
<keyword evidence="5" id="KW-0472">Membrane</keyword>
<organism evidence="6 7">
    <name type="scientific">Kangiella profundi</name>
    <dbReference type="NCBI Taxonomy" id="1561924"/>
    <lineage>
        <taxon>Bacteria</taxon>
        <taxon>Pseudomonadati</taxon>
        <taxon>Pseudomonadota</taxon>
        <taxon>Gammaproteobacteria</taxon>
        <taxon>Kangiellales</taxon>
        <taxon>Kangiellaceae</taxon>
        <taxon>Kangiella</taxon>
    </lineage>
</organism>
<dbReference type="PANTHER" id="PTHR30086:SF21">
    <property type="entry name" value="TRANSPORT PROTEIN"/>
    <property type="match status" value="1"/>
</dbReference>
<dbReference type="GO" id="GO:0015171">
    <property type="term" value="F:amino acid transmembrane transporter activity"/>
    <property type="evidence" value="ECO:0007669"/>
    <property type="project" value="TreeGrafter"/>
</dbReference>
<evidence type="ECO:0000313" key="7">
    <source>
        <dbReference type="Proteomes" id="UP000232693"/>
    </source>
</evidence>
<proteinExistence type="predicted"/>
<dbReference type="AlphaFoldDB" id="A0A2K9AC75"/>